<protein>
    <recommendedName>
        <fullName evidence="3">methylated-DNA--[protein]-cysteine S-methyltransferase</fullName>
        <ecNumber evidence="3">2.1.1.63</ecNumber>
    </recommendedName>
</protein>
<dbReference type="NCBIfam" id="TIGR00589">
    <property type="entry name" value="ogt"/>
    <property type="match status" value="1"/>
</dbReference>
<feature type="domain" description="Methylated-DNA-[protein]-cysteine S-methyltransferase DNA binding" evidence="9">
    <location>
        <begin position="85"/>
        <end position="164"/>
    </location>
</feature>
<dbReference type="EMBL" id="VJOL01000027">
    <property type="protein sequence ID" value="TSE29310.1"/>
    <property type="molecule type" value="Genomic_DNA"/>
</dbReference>
<dbReference type="GO" id="GO:0003908">
    <property type="term" value="F:methylated-DNA-[protein]-cysteine S-methyltransferase activity"/>
    <property type="evidence" value="ECO:0007669"/>
    <property type="project" value="UniProtKB-EC"/>
</dbReference>
<evidence type="ECO:0000313" key="10">
    <source>
        <dbReference type="EMBL" id="TSE29310.1"/>
    </source>
</evidence>
<dbReference type="SUPFAM" id="SSF46767">
    <property type="entry name" value="Methylated DNA-protein cysteine methyltransferase, C-terminal domain"/>
    <property type="match status" value="1"/>
</dbReference>
<comment type="catalytic activity">
    <reaction evidence="8">
        <text>a 6-O-methyl-2'-deoxyguanosine in DNA + L-cysteinyl-[protein] = S-methyl-L-cysteinyl-[protein] + a 2'-deoxyguanosine in DNA</text>
        <dbReference type="Rhea" id="RHEA:24000"/>
        <dbReference type="Rhea" id="RHEA-COMP:10131"/>
        <dbReference type="Rhea" id="RHEA-COMP:10132"/>
        <dbReference type="Rhea" id="RHEA-COMP:11367"/>
        <dbReference type="Rhea" id="RHEA-COMP:11368"/>
        <dbReference type="ChEBI" id="CHEBI:29950"/>
        <dbReference type="ChEBI" id="CHEBI:82612"/>
        <dbReference type="ChEBI" id="CHEBI:85445"/>
        <dbReference type="ChEBI" id="CHEBI:85448"/>
        <dbReference type="EC" id="2.1.1.63"/>
    </reaction>
</comment>
<dbReference type="GO" id="GO:0006281">
    <property type="term" value="P:DNA repair"/>
    <property type="evidence" value="ECO:0007669"/>
    <property type="project" value="UniProtKB-KW"/>
</dbReference>
<dbReference type="RefSeq" id="WP_143902634.1">
    <property type="nucleotide sequence ID" value="NZ_VJOL01000027.1"/>
</dbReference>
<evidence type="ECO:0000256" key="4">
    <source>
        <dbReference type="ARBA" id="ARBA00022603"/>
    </source>
</evidence>
<dbReference type="FunFam" id="1.10.10.10:FF:000214">
    <property type="entry name" value="Methylated-DNA--protein-cysteine methyltransferase"/>
    <property type="match status" value="1"/>
</dbReference>
<evidence type="ECO:0000259" key="9">
    <source>
        <dbReference type="Pfam" id="PF01035"/>
    </source>
</evidence>
<accession>A0A554X0G2</accession>
<dbReference type="CDD" id="cd06445">
    <property type="entry name" value="ATase"/>
    <property type="match status" value="1"/>
</dbReference>
<dbReference type="Pfam" id="PF01035">
    <property type="entry name" value="DNA_binding_1"/>
    <property type="match status" value="1"/>
</dbReference>
<dbReference type="Gene3D" id="1.10.10.10">
    <property type="entry name" value="Winged helix-like DNA-binding domain superfamily/Winged helix DNA-binding domain"/>
    <property type="match status" value="1"/>
</dbReference>
<dbReference type="Proteomes" id="UP000318542">
    <property type="component" value="Unassembled WGS sequence"/>
</dbReference>
<name>A0A554X0G2_9BURK</name>
<dbReference type="InterPro" id="IPR036388">
    <property type="entry name" value="WH-like_DNA-bd_sf"/>
</dbReference>
<keyword evidence="6" id="KW-0227">DNA damage</keyword>
<dbReference type="OrthoDB" id="9802228at2"/>
<keyword evidence="7" id="KW-0234">DNA repair</keyword>
<dbReference type="InterPro" id="IPR001497">
    <property type="entry name" value="MethylDNA_cys_MeTrfase_AS"/>
</dbReference>
<organism evidence="10 11">
    <name type="scientific">Tepidimonas thermarum</name>
    <dbReference type="NCBI Taxonomy" id="335431"/>
    <lineage>
        <taxon>Bacteria</taxon>
        <taxon>Pseudomonadati</taxon>
        <taxon>Pseudomonadota</taxon>
        <taxon>Betaproteobacteria</taxon>
        <taxon>Burkholderiales</taxon>
        <taxon>Tepidimonas</taxon>
    </lineage>
</organism>
<dbReference type="PANTHER" id="PTHR10815:SF14">
    <property type="entry name" value="BIFUNCTIONAL TRANSCRIPTIONAL ACTIVATOR_DNA REPAIR ENZYME ADA"/>
    <property type="match status" value="1"/>
</dbReference>
<dbReference type="InterPro" id="IPR014048">
    <property type="entry name" value="MethylDNA_cys_MeTrfase_DNA-bd"/>
</dbReference>
<sequence length="166" mass="17387">METLHTAVAPSALGWVLVAATPRGLCALLLGDDVAPLQADLRRRWPGATLAAGNAQVQAWARQAADLVAAPQRPWALPLDIRGTPFQQRVWALLRTIPPGQTVCYGALAARLGKPRAARAVAQACAANPLAVIVPCHRVVASDGGLGGYRWGLARKRALLALEAAA</sequence>
<evidence type="ECO:0000256" key="5">
    <source>
        <dbReference type="ARBA" id="ARBA00022679"/>
    </source>
</evidence>
<dbReference type="PROSITE" id="PS00374">
    <property type="entry name" value="MGMT"/>
    <property type="match status" value="1"/>
</dbReference>
<keyword evidence="4" id="KW-0489">Methyltransferase</keyword>
<dbReference type="Gene3D" id="3.30.160.70">
    <property type="entry name" value="Methylated DNA-protein cysteine methyltransferase domain"/>
    <property type="match status" value="1"/>
</dbReference>
<comment type="catalytic activity">
    <reaction evidence="1">
        <text>a 4-O-methyl-thymidine in DNA + L-cysteinyl-[protein] = a thymidine in DNA + S-methyl-L-cysteinyl-[protein]</text>
        <dbReference type="Rhea" id="RHEA:53428"/>
        <dbReference type="Rhea" id="RHEA-COMP:10131"/>
        <dbReference type="Rhea" id="RHEA-COMP:10132"/>
        <dbReference type="Rhea" id="RHEA-COMP:13555"/>
        <dbReference type="Rhea" id="RHEA-COMP:13556"/>
        <dbReference type="ChEBI" id="CHEBI:29950"/>
        <dbReference type="ChEBI" id="CHEBI:82612"/>
        <dbReference type="ChEBI" id="CHEBI:137386"/>
        <dbReference type="ChEBI" id="CHEBI:137387"/>
        <dbReference type="EC" id="2.1.1.63"/>
    </reaction>
</comment>
<evidence type="ECO:0000313" key="11">
    <source>
        <dbReference type="Proteomes" id="UP000318542"/>
    </source>
</evidence>
<evidence type="ECO:0000256" key="8">
    <source>
        <dbReference type="ARBA" id="ARBA00049348"/>
    </source>
</evidence>
<gene>
    <name evidence="10" type="primary">ada</name>
    <name evidence="10" type="ORF">Tther_01563</name>
</gene>
<evidence type="ECO:0000256" key="1">
    <source>
        <dbReference type="ARBA" id="ARBA00001286"/>
    </source>
</evidence>
<comment type="similarity">
    <text evidence="2">Belongs to the MGMT family.</text>
</comment>
<evidence type="ECO:0000256" key="7">
    <source>
        <dbReference type="ARBA" id="ARBA00023204"/>
    </source>
</evidence>
<dbReference type="AlphaFoldDB" id="A0A554X0G2"/>
<keyword evidence="5" id="KW-0808">Transferase</keyword>
<dbReference type="InterPro" id="IPR036631">
    <property type="entry name" value="MGMT_N_sf"/>
</dbReference>
<dbReference type="PANTHER" id="PTHR10815">
    <property type="entry name" value="METHYLATED-DNA--PROTEIN-CYSTEINE METHYLTRANSFERASE"/>
    <property type="match status" value="1"/>
</dbReference>
<dbReference type="InterPro" id="IPR036217">
    <property type="entry name" value="MethylDNA_cys_MeTrfase_DNAb"/>
</dbReference>
<reference evidence="10 11" key="1">
    <citation type="submission" date="2019-07" db="EMBL/GenBank/DDBJ databases">
        <title>Tepidimonas thermarum AA-1 draft genome.</title>
        <authorList>
            <person name="Da Costa M.S."/>
            <person name="Froufe H.J.C."/>
            <person name="Egas C."/>
            <person name="Albuquerque L."/>
        </authorList>
    </citation>
    <scope>NUCLEOTIDE SEQUENCE [LARGE SCALE GENOMIC DNA]</scope>
    <source>
        <strain evidence="10 11">AA-1</strain>
    </source>
</reference>
<keyword evidence="11" id="KW-1185">Reference proteome</keyword>
<proteinExistence type="inferred from homology"/>
<dbReference type="GO" id="GO:0032259">
    <property type="term" value="P:methylation"/>
    <property type="evidence" value="ECO:0007669"/>
    <property type="project" value="UniProtKB-KW"/>
</dbReference>
<evidence type="ECO:0000256" key="6">
    <source>
        <dbReference type="ARBA" id="ARBA00022763"/>
    </source>
</evidence>
<dbReference type="SUPFAM" id="SSF53155">
    <property type="entry name" value="Methylated DNA-protein cysteine methyltransferase domain"/>
    <property type="match status" value="1"/>
</dbReference>
<evidence type="ECO:0000256" key="2">
    <source>
        <dbReference type="ARBA" id="ARBA00008711"/>
    </source>
</evidence>
<evidence type="ECO:0000256" key="3">
    <source>
        <dbReference type="ARBA" id="ARBA00011918"/>
    </source>
</evidence>
<dbReference type="EC" id="2.1.1.63" evidence="3"/>
<comment type="caution">
    <text evidence="10">The sequence shown here is derived from an EMBL/GenBank/DDBJ whole genome shotgun (WGS) entry which is preliminary data.</text>
</comment>